<proteinExistence type="predicted"/>
<evidence type="ECO:0000259" key="1">
    <source>
        <dbReference type="Pfam" id="PF00144"/>
    </source>
</evidence>
<dbReference type="PANTHER" id="PTHR43283">
    <property type="entry name" value="BETA-LACTAMASE-RELATED"/>
    <property type="match status" value="1"/>
</dbReference>
<feature type="domain" description="Beta-lactamase-related" evidence="1">
    <location>
        <begin position="16"/>
        <end position="380"/>
    </location>
</feature>
<dbReference type="EMBL" id="CP012333">
    <property type="protein sequence ID" value="AKU94648.1"/>
    <property type="molecule type" value="Genomic_DNA"/>
</dbReference>
<dbReference type="PANTHER" id="PTHR43283:SF3">
    <property type="entry name" value="BETA-LACTAMASE FAMILY PROTEIN (AFU_ORTHOLOGUE AFUA_5G07500)"/>
    <property type="match status" value="1"/>
</dbReference>
<evidence type="ECO:0000313" key="2">
    <source>
        <dbReference type="EMBL" id="AKU94648.1"/>
    </source>
</evidence>
<reference evidence="2 3" key="1">
    <citation type="submission" date="2015-08" db="EMBL/GenBank/DDBJ databases">
        <authorList>
            <person name="Babu N.S."/>
            <person name="Beckwith C.J."/>
            <person name="Beseler K.G."/>
            <person name="Brison A."/>
            <person name="Carone J.V."/>
            <person name="Caskin T.P."/>
            <person name="Diamond M."/>
            <person name="Durham M.E."/>
            <person name="Foxe J.M."/>
            <person name="Go M."/>
            <person name="Henderson B.A."/>
            <person name="Jones I.B."/>
            <person name="McGettigan J.A."/>
            <person name="Micheletti S.J."/>
            <person name="Nasrallah M.E."/>
            <person name="Ortiz D."/>
            <person name="Piller C.R."/>
            <person name="Privatt S.R."/>
            <person name="Schneider S.L."/>
            <person name="Sharp S."/>
            <person name="Smith T.C."/>
            <person name="Stanton J.D."/>
            <person name="Ullery H.E."/>
            <person name="Wilson R.J."/>
            <person name="Serrano M.G."/>
            <person name="Buck G."/>
            <person name="Lee V."/>
            <person name="Wang Y."/>
            <person name="Carvalho R."/>
            <person name="Voegtly L."/>
            <person name="Shi R."/>
            <person name="Duckworth R."/>
            <person name="Johnson A."/>
            <person name="Loviza R."/>
            <person name="Walstead R."/>
            <person name="Shah Z."/>
            <person name="Kiflezghi M."/>
            <person name="Wade K."/>
            <person name="Ball S.L."/>
            <person name="Bradley K.W."/>
            <person name="Asai D.J."/>
            <person name="Bowman C.A."/>
            <person name="Russell D.A."/>
            <person name="Pope W.H."/>
            <person name="Jacobs-Sera D."/>
            <person name="Hendrix R.W."/>
            <person name="Hatfull G.F."/>
        </authorList>
    </citation>
    <scope>NUCLEOTIDE SEQUENCE [LARGE SCALE GENOMIC DNA]</scope>
    <source>
        <strain evidence="2 3">DSM 27648</strain>
    </source>
</reference>
<organism evidence="2 3">
    <name type="scientific">Labilithrix luteola</name>
    <dbReference type="NCBI Taxonomy" id="1391654"/>
    <lineage>
        <taxon>Bacteria</taxon>
        <taxon>Pseudomonadati</taxon>
        <taxon>Myxococcota</taxon>
        <taxon>Polyangia</taxon>
        <taxon>Polyangiales</taxon>
        <taxon>Labilitrichaceae</taxon>
        <taxon>Labilithrix</taxon>
    </lineage>
</organism>
<dbReference type="PATRIC" id="fig|1391654.3.peg.1328"/>
<dbReference type="OrthoDB" id="9808046at2"/>
<protein>
    <submittedName>
        <fullName evidence="2">Beta-lactamase class C and other penicillin binding protein</fullName>
    </submittedName>
</protein>
<dbReference type="Proteomes" id="UP000064967">
    <property type="component" value="Chromosome"/>
</dbReference>
<evidence type="ECO:0000313" key="3">
    <source>
        <dbReference type="Proteomes" id="UP000064967"/>
    </source>
</evidence>
<accession>A0A0K1PM82</accession>
<dbReference type="RefSeq" id="WP_146646210.1">
    <property type="nucleotide sequence ID" value="NZ_CP012333.1"/>
</dbReference>
<name>A0A0K1PM82_9BACT</name>
<gene>
    <name evidence="2" type="ORF">AKJ09_01312</name>
</gene>
<keyword evidence="3" id="KW-1185">Reference proteome</keyword>
<dbReference type="InterPro" id="IPR001466">
    <property type="entry name" value="Beta-lactam-related"/>
</dbReference>
<dbReference type="STRING" id="1391654.AKJ09_01312"/>
<dbReference type="Pfam" id="PF00144">
    <property type="entry name" value="Beta-lactamase"/>
    <property type="match status" value="1"/>
</dbReference>
<dbReference type="InterPro" id="IPR050789">
    <property type="entry name" value="Diverse_Enzym_Activities"/>
</dbReference>
<dbReference type="Gene3D" id="3.40.710.10">
    <property type="entry name" value="DD-peptidase/beta-lactamase superfamily"/>
    <property type="match status" value="1"/>
</dbReference>
<dbReference type="AlphaFoldDB" id="A0A0K1PM82"/>
<dbReference type="KEGG" id="llu:AKJ09_01312"/>
<dbReference type="InterPro" id="IPR012338">
    <property type="entry name" value="Beta-lactam/transpept-like"/>
</dbReference>
<dbReference type="SUPFAM" id="SSF56601">
    <property type="entry name" value="beta-lactamase/transpeptidase-like"/>
    <property type="match status" value="1"/>
</dbReference>
<sequence>MSTSGFSKARLHRMQDNLERHVESGFAPGVVTLVARGTEIHVDVIGAQAFGGAPMQRDTLFRISSMTKPVTAVATMILVEECVLRLDEPVDTFLPELANRTVLRAPDAPLHDTVPAKRAITLRDLLTFRAGYGFYFGPSVHESVTKAIDALELKFGAPKPRTPHTPDEWMRRLGTLPLVHQPGEQWRYGTGSELLAVLVARASGKSFEDFLRERIFEPLGMKDTFFTVPAEERHRLATSYWALSADKPVAIYDSVEDSQWNTPPPFPSGSAGLVSTADDFFAFARMLMNGGKDGNTSILSRASVETMTTDQLTPEQKALSPFAGLWDDHGWGFGVSIATKRTDLYKIPGRYGWDGGLGTAWANDPKERMVGIMLSQRAGFPSQNPLYLDFWTSAYQAIED</sequence>